<protein>
    <submittedName>
        <fullName evidence="14">DUF21 domain-containing protein</fullName>
    </submittedName>
</protein>
<dbReference type="OrthoDB" id="9797674at2"/>
<evidence type="ECO:0000256" key="7">
    <source>
        <dbReference type="ARBA" id="ARBA00023122"/>
    </source>
</evidence>
<dbReference type="Gene3D" id="3.30.465.10">
    <property type="match status" value="1"/>
</dbReference>
<dbReference type="EMBL" id="WINI01000008">
    <property type="protein sequence ID" value="MQR02239.1"/>
    <property type="molecule type" value="Genomic_DNA"/>
</dbReference>
<comment type="similarity">
    <text evidence="2">Belongs to the UPF0053 family.</text>
</comment>
<evidence type="ECO:0000259" key="13">
    <source>
        <dbReference type="PROSITE" id="PS51846"/>
    </source>
</evidence>
<organism evidence="14 15">
    <name type="scientific">Glaciimonas soli</name>
    <dbReference type="NCBI Taxonomy" id="2590999"/>
    <lineage>
        <taxon>Bacteria</taxon>
        <taxon>Pseudomonadati</taxon>
        <taxon>Pseudomonadota</taxon>
        <taxon>Betaproteobacteria</taxon>
        <taxon>Burkholderiales</taxon>
        <taxon>Oxalobacteraceae</taxon>
        <taxon>Glaciimonas</taxon>
    </lineage>
</organism>
<keyword evidence="5" id="KW-0677">Repeat</keyword>
<dbReference type="InterPro" id="IPR044751">
    <property type="entry name" value="Ion_transp-like_CBS"/>
</dbReference>
<dbReference type="PANTHER" id="PTHR22777:SF32">
    <property type="entry name" value="UPF0053 INNER MEMBRANE PROTEIN YFJD"/>
    <property type="match status" value="1"/>
</dbReference>
<evidence type="ECO:0000256" key="3">
    <source>
        <dbReference type="ARBA" id="ARBA00022475"/>
    </source>
</evidence>
<feature type="transmembrane region" description="Helical" evidence="11">
    <location>
        <begin position="62"/>
        <end position="89"/>
    </location>
</feature>
<dbReference type="AlphaFoldDB" id="A0A843YR53"/>
<dbReference type="InterPro" id="IPR005170">
    <property type="entry name" value="Transptr-assoc_dom"/>
</dbReference>
<feature type="domain" description="CNNM transmembrane" evidence="13">
    <location>
        <begin position="2"/>
        <end position="201"/>
    </location>
</feature>
<dbReference type="SMART" id="SM01091">
    <property type="entry name" value="CorC_HlyC"/>
    <property type="match status" value="1"/>
</dbReference>
<dbReference type="Proteomes" id="UP000451565">
    <property type="component" value="Unassembled WGS sequence"/>
</dbReference>
<evidence type="ECO:0000256" key="5">
    <source>
        <dbReference type="ARBA" id="ARBA00022737"/>
    </source>
</evidence>
<dbReference type="SUPFAM" id="SSF54631">
    <property type="entry name" value="CBS-domain pair"/>
    <property type="match status" value="1"/>
</dbReference>
<dbReference type="Pfam" id="PF03471">
    <property type="entry name" value="CorC_HlyC"/>
    <property type="match status" value="1"/>
</dbReference>
<evidence type="ECO:0000256" key="10">
    <source>
        <dbReference type="PROSITE-ProRule" id="PRU01193"/>
    </source>
</evidence>
<evidence type="ECO:0000256" key="4">
    <source>
        <dbReference type="ARBA" id="ARBA00022692"/>
    </source>
</evidence>
<dbReference type="PROSITE" id="PS51846">
    <property type="entry name" value="CNNM"/>
    <property type="match status" value="1"/>
</dbReference>
<keyword evidence="3" id="KW-1003">Cell membrane</keyword>
<name>A0A843YR53_9BURK</name>
<keyword evidence="7 9" id="KW-0129">CBS domain</keyword>
<dbReference type="Gene3D" id="3.10.580.10">
    <property type="entry name" value="CBS-domain"/>
    <property type="match status" value="1"/>
</dbReference>
<feature type="transmembrane region" description="Helical" evidence="11">
    <location>
        <begin position="95"/>
        <end position="114"/>
    </location>
</feature>
<feature type="transmembrane region" description="Helical" evidence="11">
    <location>
        <begin position="126"/>
        <end position="148"/>
    </location>
</feature>
<reference evidence="14 15" key="1">
    <citation type="submission" date="2019-10" db="EMBL/GenBank/DDBJ databases">
        <title>Glaciimonas soli sp. nov., a psychrophilic bacterium isolated from the forest soil of a high elevation mountain in Taiwan.</title>
        <authorList>
            <person name="Wang L.-T."/>
            <person name="Shieh W.Y."/>
        </authorList>
    </citation>
    <scope>NUCLEOTIDE SEQUENCE [LARGE SCALE GENOMIC DNA]</scope>
    <source>
        <strain evidence="14 15">GS1</strain>
    </source>
</reference>
<dbReference type="InterPro" id="IPR000644">
    <property type="entry name" value="CBS_dom"/>
</dbReference>
<dbReference type="InterPro" id="IPR016169">
    <property type="entry name" value="FAD-bd_PCMH_sub2"/>
</dbReference>
<evidence type="ECO:0000256" key="2">
    <source>
        <dbReference type="ARBA" id="ARBA00006337"/>
    </source>
</evidence>
<dbReference type="CDD" id="cd04590">
    <property type="entry name" value="CBS_pair_CorC_HlyC_assoc"/>
    <property type="match status" value="1"/>
</dbReference>
<evidence type="ECO:0000256" key="11">
    <source>
        <dbReference type="SAM" id="Phobius"/>
    </source>
</evidence>
<evidence type="ECO:0000313" key="14">
    <source>
        <dbReference type="EMBL" id="MQR02239.1"/>
    </source>
</evidence>
<gene>
    <name evidence="14" type="ORF">GEV47_16305</name>
</gene>
<feature type="transmembrane region" description="Helical" evidence="11">
    <location>
        <begin position="6"/>
        <end position="33"/>
    </location>
</feature>
<evidence type="ECO:0000259" key="12">
    <source>
        <dbReference type="PROSITE" id="PS51371"/>
    </source>
</evidence>
<accession>A0A843YR53</accession>
<dbReference type="Pfam" id="PF01595">
    <property type="entry name" value="CNNM"/>
    <property type="match status" value="1"/>
</dbReference>
<feature type="domain" description="CBS" evidence="12">
    <location>
        <begin position="278"/>
        <end position="335"/>
    </location>
</feature>
<sequence>MDTVPIWVQFLALSILILLSAVFAMSETALMAANRHRLRHLAKRGSKAATTTLWLLERTDKLLSLILIVNTLVNALATALVTAIAINAFGNHQDVITIATAGVAFLLIIFGEITPKVIGATFPERISLAASFVLRPLMTIARPALWFVNIFVSTLLKILRLDTEKNSHDLRVSPEEMRSIVLEGGNFIPQKHKSILLNLFDLEKISVEDVMTPRAQVEALNLSVSVEEIKHQLTTCYHNKLPVYEGEINHIVGILHVRKAMALLNQENELSIDHFRALLTPPYFVPEDTDVFTQLQYFQENHERIGVVIDEYGEVQGLVTLEDIIEEMIGEFTTSVPGAARADSFKWDEHGVCRLEGATTLRDINKRLGLDFPLDGPKTLNGLLLEWLQDIPENNVSIKIAGCVIEITQVQNQAIKVAKLIRPKNHQKAQPH</sequence>
<dbReference type="SUPFAM" id="SSF56176">
    <property type="entry name" value="FAD-binding/transporter-associated domain-like"/>
    <property type="match status" value="1"/>
</dbReference>
<dbReference type="InterPro" id="IPR002550">
    <property type="entry name" value="CNNM"/>
</dbReference>
<dbReference type="RefSeq" id="WP_153235849.1">
    <property type="nucleotide sequence ID" value="NZ_WINI01000008.1"/>
</dbReference>
<evidence type="ECO:0000313" key="15">
    <source>
        <dbReference type="Proteomes" id="UP000451565"/>
    </source>
</evidence>
<keyword evidence="8 10" id="KW-0472">Membrane</keyword>
<comment type="subcellular location">
    <subcellularLocation>
        <location evidence="1">Cell membrane</location>
        <topology evidence="1">Multi-pass membrane protein</topology>
    </subcellularLocation>
</comment>
<proteinExistence type="inferred from homology"/>
<dbReference type="InterPro" id="IPR036318">
    <property type="entry name" value="FAD-bd_PCMH-like_sf"/>
</dbReference>
<evidence type="ECO:0000256" key="9">
    <source>
        <dbReference type="PROSITE-ProRule" id="PRU00703"/>
    </source>
</evidence>
<keyword evidence="15" id="KW-1185">Reference proteome</keyword>
<evidence type="ECO:0000256" key="1">
    <source>
        <dbReference type="ARBA" id="ARBA00004651"/>
    </source>
</evidence>
<dbReference type="PROSITE" id="PS51371">
    <property type="entry name" value="CBS"/>
    <property type="match status" value="2"/>
</dbReference>
<evidence type="ECO:0000256" key="6">
    <source>
        <dbReference type="ARBA" id="ARBA00022989"/>
    </source>
</evidence>
<dbReference type="GO" id="GO:0050660">
    <property type="term" value="F:flavin adenine dinucleotide binding"/>
    <property type="evidence" value="ECO:0007669"/>
    <property type="project" value="InterPro"/>
</dbReference>
<comment type="caution">
    <text evidence="14">The sequence shown here is derived from an EMBL/GenBank/DDBJ whole genome shotgun (WGS) entry which is preliminary data.</text>
</comment>
<evidence type="ECO:0000256" key="8">
    <source>
        <dbReference type="ARBA" id="ARBA00023136"/>
    </source>
</evidence>
<feature type="domain" description="CBS" evidence="12">
    <location>
        <begin position="211"/>
        <end position="270"/>
    </location>
</feature>
<keyword evidence="6 10" id="KW-1133">Transmembrane helix</keyword>
<keyword evidence="4 10" id="KW-0812">Transmembrane</keyword>
<dbReference type="InterPro" id="IPR046342">
    <property type="entry name" value="CBS_dom_sf"/>
</dbReference>
<dbReference type="GO" id="GO:0005886">
    <property type="term" value="C:plasma membrane"/>
    <property type="evidence" value="ECO:0007669"/>
    <property type="project" value="UniProtKB-SubCell"/>
</dbReference>
<dbReference type="PANTHER" id="PTHR22777">
    <property type="entry name" value="HEMOLYSIN-RELATED"/>
    <property type="match status" value="1"/>
</dbReference>
<dbReference type="Pfam" id="PF00571">
    <property type="entry name" value="CBS"/>
    <property type="match status" value="1"/>
</dbReference>